<comment type="caution">
    <text evidence="2">The sequence shown here is derived from an EMBL/GenBank/DDBJ whole genome shotgun (WGS) entry which is preliminary data.</text>
</comment>
<organism evidence="2 3">
    <name type="scientific">Leptospira barantonii</name>
    <dbReference type="NCBI Taxonomy" id="2023184"/>
    <lineage>
        <taxon>Bacteria</taxon>
        <taxon>Pseudomonadati</taxon>
        <taxon>Spirochaetota</taxon>
        <taxon>Spirochaetia</taxon>
        <taxon>Leptospirales</taxon>
        <taxon>Leptospiraceae</taxon>
        <taxon>Leptospira</taxon>
    </lineage>
</organism>
<dbReference type="PANTHER" id="PTHR13696">
    <property type="entry name" value="P-LOOP CONTAINING NUCLEOSIDE TRIPHOSPHATE HYDROLASE"/>
    <property type="match status" value="1"/>
</dbReference>
<evidence type="ECO:0000313" key="2">
    <source>
        <dbReference type="EMBL" id="TGM04882.1"/>
    </source>
</evidence>
<accession>A0A5F2BHD8</accession>
<dbReference type="InterPro" id="IPR025669">
    <property type="entry name" value="AAA_dom"/>
</dbReference>
<dbReference type="CDD" id="cd02042">
    <property type="entry name" value="ParAB_family"/>
    <property type="match status" value="1"/>
</dbReference>
<name>A0A5F2BHD8_9LEPT</name>
<proteinExistence type="predicted"/>
<gene>
    <name evidence="2" type="ORF">EHQ76_07195</name>
</gene>
<reference evidence="2 3" key="1">
    <citation type="journal article" date="2019" name="PLoS Negl. Trop. Dis.">
        <title>Revisiting the worldwide diversity of Leptospira species in the environment.</title>
        <authorList>
            <person name="Vincent A.T."/>
            <person name="Schiettekatte O."/>
            <person name="Bourhy P."/>
            <person name="Veyrier F.J."/>
            <person name="Picardeau M."/>
        </authorList>
    </citation>
    <scope>NUCLEOTIDE SEQUENCE [LARGE SCALE GENOMIC DNA]</scope>
    <source>
        <strain evidence="2 3">201702444</strain>
    </source>
</reference>
<dbReference type="Gene3D" id="3.40.50.300">
    <property type="entry name" value="P-loop containing nucleotide triphosphate hydrolases"/>
    <property type="match status" value="1"/>
</dbReference>
<sequence length="274" mass="30251">MNKRPFVFVFANVKGGVSKTTSATHCSMALSRRGEVLAIDHDPQGDLSNAFLPDEPLEFFDSANTFTVIRGETTLKESIKNVHGVDILPACLELEDFQFHVGKEIGLVTKLNLSIAKSPHDFAVIDTPGSTSYELLSALLAADAVVIPVNPSKWATRTIKKIFKKINEAMNFPGSRISHVFILPNIWSKGGRSGQILEQLNTIPELLKNLKTEEKGYELVPIPEILPPIPHSTTIRDRTEFGEPLKEGTDGWLAYDFLAETLIEKTGTAKRVVK</sequence>
<dbReference type="Pfam" id="PF13614">
    <property type="entry name" value="AAA_31"/>
    <property type="match status" value="1"/>
</dbReference>
<evidence type="ECO:0000259" key="1">
    <source>
        <dbReference type="Pfam" id="PF13614"/>
    </source>
</evidence>
<evidence type="ECO:0000313" key="3">
    <source>
        <dbReference type="Proteomes" id="UP000298429"/>
    </source>
</evidence>
<dbReference type="InterPro" id="IPR050678">
    <property type="entry name" value="DNA_Partitioning_ATPase"/>
</dbReference>
<dbReference type="EMBL" id="RQGN01000038">
    <property type="protein sequence ID" value="TGM04882.1"/>
    <property type="molecule type" value="Genomic_DNA"/>
</dbReference>
<dbReference type="SUPFAM" id="SSF52540">
    <property type="entry name" value="P-loop containing nucleoside triphosphate hydrolases"/>
    <property type="match status" value="1"/>
</dbReference>
<dbReference type="RefSeq" id="WP_135670385.1">
    <property type="nucleotide sequence ID" value="NZ_RQGN01000038.1"/>
</dbReference>
<dbReference type="InterPro" id="IPR027417">
    <property type="entry name" value="P-loop_NTPase"/>
</dbReference>
<dbReference type="Proteomes" id="UP000298429">
    <property type="component" value="Unassembled WGS sequence"/>
</dbReference>
<dbReference type="AlphaFoldDB" id="A0A5F2BHD8"/>
<protein>
    <submittedName>
        <fullName evidence="2">ParA family protein</fullName>
    </submittedName>
</protein>
<feature type="domain" description="AAA" evidence="1">
    <location>
        <begin position="8"/>
        <end position="169"/>
    </location>
</feature>
<dbReference type="OrthoDB" id="323226at2"/>
<dbReference type="PANTHER" id="PTHR13696:SF52">
    <property type="entry name" value="PARA FAMILY PROTEIN CT_582"/>
    <property type="match status" value="1"/>
</dbReference>